<dbReference type="OrthoDB" id="6262491at2759"/>
<dbReference type="AlphaFoldDB" id="A2DWI5"/>
<evidence type="ECO:0000313" key="4">
    <source>
        <dbReference type="EMBL" id="EAY15170.1"/>
    </source>
</evidence>
<dbReference type="SMART" id="SM00320">
    <property type="entry name" value="WD40"/>
    <property type="match status" value="2"/>
</dbReference>
<feature type="compositionally biased region" description="Polar residues" evidence="3">
    <location>
        <begin position="735"/>
        <end position="747"/>
    </location>
</feature>
<feature type="compositionally biased region" description="Basic and acidic residues" evidence="3">
    <location>
        <begin position="964"/>
        <end position="978"/>
    </location>
</feature>
<feature type="coiled-coil region" evidence="2">
    <location>
        <begin position="597"/>
        <end position="631"/>
    </location>
</feature>
<feature type="repeat" description="WD" evidence="1">
    <location>
        <begin position="427"/>
        <end position="456"/>
    </location>
</feature>
<dbReference type="SUPFAM" id="SSF50978">
    <property type="entry name" value="WD40 repeat-like"/>
    <property type="match status" value="2"/>
</dbReference>
<keyword evidence="5" id="KW-1185">Reference proteome</keyword>
<dbReference type="Gene3D" id="2.130.10.10">
    <property type="entry name" value="YVTN repeat-like/Quinoprotein amine dehydrogenase"/>
    <property type="match status" value="1"/>
</dbReference>
<feature type="region of interest" description="Disordered" evidence="3">
    <location>
        <begin position="964"/>
        <end position="1010"/>
    </location>
</feature>
<evidence type="ECO:0000256" key="3">
    <source>
        <dbReference type="SAM" id="MobiDB-lite"/>
    </source>
</evidence>
<name>A2DWI5_TRIV3</name>
<dbReference type="PANTHER" id="PTHR45532:SF1">
    <property type="entry name" value="WD REPEAT-CONTAINING PROTEIN 97"/>
    <property type="match status" value="1"/>
</dbReference>
<evidence type="ECO:0000313" key="5">
    <source>
        <dbReference type="Proteomes" id="UP000001542"/>
    </source>
</evidence>
<accession>A2DWI5</accession>
<dbReference type="PROSITE" id="PS50082">
    <property type="entry name" value="WD_REPEATS_2"/>
    <property type="match status" value="1"/>
</dbReference>
<organism evidence="4 5">
    <name type="scientific">Trichomonas vaginalis (strain ATCC PRA-98 / G3)</name>
    <dbReference type="NCBI Taxonomy" id="412133"/>
    <lineage>
        <taxon>Eukaryota</taxon>
        <taxon>Metamonada</taxon>
        <taxon>Parabasalia</taxon>
        <taxon>Trichomonadida</taxon>
        <taxon>Trichomonadidae</taxon>
        <taxon>Trichomonas</taxon>
    </lineage>
</organism>
<keyword evidence="2" id="KW-0175">Coiled coil</keyword>
<feature type="coiled-coil region" evidence="2">
    <location>
        <begin position="523"/>
        <end position="550"/>
    </location>
</feature>
<feature type="compositionally biased region" description="Basic and acidic residues" evidence="3">
    <location>
        <begin position="841"/>
        <end position="872"/>
    </location>
</feature>
<dbReference type="EMBL" id="DS113259">
    <property type="protein sequence ID" value="EAY15170.1"/>
    <property type="molecule type" value="Genomic_DNA"/>
</dbReference>
<evidence type="ECO:0000256" key="2">
    <source>
        <dbReference type="SAM" id="Coils"/>
    </source>
</evidence>
<dbReference type="InParanoid" id="A2DWI5"/>
<feature type="compositionally biased region" description="Basic and acidic residues" evidence="3">
    <location>
        <begin position="795"/>
        <end position="806"/>
    </location>
</feature>
<feature type="compositionally biased region" description="Polar residues" evidence="3">
    <location>
        <begin position="755"/>
        <end position="766"/>
    </location>
</feature>
<dbReference type="InterPro" id="IPR015943">
    <property type="entry name" value="WD40/YVTN_repeat-like_dom_sf"/>
</dbReference>
<dbReference type="VEuPathDB" id="TrichDB:TVAG_201640"/>
<dbReference type="InterPro" id="IPR001680">
    <property type="entry name" value="WD40_rpt"/>
</dbReference>
<feature type="compositionally biased region" description="Low complexity" evidence="3">
    <location>
        <begin position="719"/>
        <end position="731"/>
    </location>
</feature>
<feature type="compositionally biased region" description="Basic and acidic residues" evidence="3">
    <location>
        <begin position="889"/>
        <end position="904"/>
    </location>
</feature>
<protein>
    <submittedName>
        <fullName evidence="4">Uncharacterized protein</fullName>
    </submittedName>
</protein>
<proteinExistence type="predicted"/>
<reference evidence="4" key="2">
    <citation type="journal article" date="2007" name="Science">
        <title>Draft genome sequence of the sexually transmitted pathogen Trichomonas vaginalis.</title>
        <authorList>
            <person name="Carlton J.M."/>
            <person name="Hirt R.P."/>
            <person name="Silva J.C."/>
            <person name="Delcher A.L."/>
            <person name="Schatz M."/>
            <person name="Zhao Q."/>
            <person name="Wortman J.R."/>
            <person name="Bidwell S.L."/>
            <person name="Alsmark U.C.M."/>
            <person name="Besteiro S."/>
            <person name="Sicheritz-Ponten T."/>
            <person name="Noel C.J."/>
            <person name="Dacks J.B."/>
            <person name="Foster P.G."/>
            <person name="Simillion C."/>
            <person name="Van de Peer Y."/>
            <person name="Miranda-Saavedra D."/>
            <person name="Barton G.J."/>
            <person name="Westrop G.D."/>
            <person name="Mueller S."/>
            <person name="Dessi D."/>
            <person name="Fiori P.L."/>
            <person name="Ren Q."/>
            <person name="Paulsen I."/>
            <person name="Zhang H."/>
            <person name="Bastida-Corcuera F.D."/>
            <person name="Simoes-Barbosa A."/>
            <person name="Brown M.T."/>
            <person name="Hayes R.D."/>
            <person name="Mukherjee M."/>
            <person name="Okumura C.Y."/>
            <person name="Schneider R."/>
            <person name="Smith A.J."/>
            <person name="Vanacova S."/>
            <person name="Villalvazo M."/>
            <person name="Haas B.J."/>
            <person name="Pertea M."/>
            <person name="Feldblyum T.V."/>
            <person name="Utterback T.R."/>
            <person name="Shu C.L."/>
            <person name="Osoegawa K."/>
            <person name="de Jong P.J."/>
            <person name="Hrdy I."/>
            <person name="Horvathova L."/>
            <person name="Zubacova Z."/>
            <person name="Dolezal P."/>
            <person name="Malik S.B."/>
            <person name="Logsdon J.M. Jr."/>
            <person name="Henze K."/>
            <person name="Gupta A."/>
            <person name="Wang C.C."/>
            <person name="Dunne R.L."/>
            <person name="Upcroft J.A."/>
            <person name="Upcroft P."/>
            <person name="White O."/>
            <person name="Salzberg S.L."/>
            <person name="Tang P."/>
            <person name="Chiu C.-H."/>
            <person name="Lee Y.-S."/>
            <person name="Embley T.M."/>
            <person name="Coombs G.H."/>
            <person name="Mottram J.C."/>
            <person name="Tachezy J."/>
            <person name="Fraser-Liggett C.M."/>
            <person name="Johnson P.J."/>
        </authorList>
    </citation>
    <scope>NUCLEOTIDE SEQUENCE [LARGE SCALE GENOMIC DNA]</scope>
    <source>
        <strain evidence="4">G3</strain>
    </source>
</reference>
<dbReference type="InterPro" id="IPR036322">
    <property type="entry name" value="WD40_repeat_dom_sf"/>
</dbReference>
<dbReference type="RefSeq" id="XP_001327393.1">
    <property type="nucleotide sequence ID" value="XM_001327358.1"/>
</dbReference>
<dbReference type="PANTHER" id="PTHR45532">
    <property type="entry name" value="WD REPEAT-CONTAINING PROTEIN 97"/>
    <property type="match status" value="1"/>
</dbReference>
<sequence length="1262" mass="147130">MPKYSRLITVGEHLTIWDFKFIPSPPTIEFQPAKLIIIKINVILPYTKIQIINPPVINQNTGEIFVCNKDGNLTCYDKNGKYADTMFNNLDYDQFAFDCFQETGEMLSVDPSNGLTLWHTKNVAIAQYSIPSQYIVSIRFINEEFAMILTTNQQIILADYRTGFSYTCYTPKEQVTRFFVFNSHLYLICRNEIIVLEPIMPWRLWTRTSIPPVYVKRVEKRNSAARILVLCQNCQIRLLSPRNGQIITALTLSNTSTVQSLMYDRGYDDILHDILFINFSDGKTSVYSTGQSPCIEQSQIHMKATSTLVLRLPDDRLVYAIGTSIGHVILCDYETLKQIGHFFVTTMPITKVFYYRRTNSLIILSAYEVFLFSIYNGTIVHKIDLKSGELAELFNDNLVVDIGNGEMAVIDLLSSSKLVRNKQFNGTKFHQGKITSISCSSHFLLTSSEDCSIRVWTKSLSLYAALEFPVPITCVCFLNGKRDIIVGADDNLMIINRNLLFEMNDEEDDVYDNYDKLRDELMHETIRIVMEEEEEEIETLLNKTKESEKTPTKRQSIRRRFMDRMLEERRKRMEESLKKSEQWEPTQNDMENTINFALQMEEEIKKEEDKMRKEEQAQLEWESKKKLMEEEEYVYDEEDEDEIVQTIPQKAPIQIVENVEEKIEKPEENKIDNDLTLYLSDDNNSYDSIMEASSRRSSRRNSGRSSAADYVRNSISRMSQKSTNSISNNKNSESRMSQKSTNSAANNRKTDSRMSQRSNNSISNNKDSPESRKSQKSVKENVLKSVSESDDEVEKIENNPKIETKAKHPNIPRIPVKPPKIPESSKPKRINNNTQVKSARRYKDENKVEQKIDKNIPEKQEENNEKTEEEKSTISNKSMESINSSKKSLKQEEKPKEVEEKTITLNIEEIRFKQLVNKGQIKAKKNKNESKYEIVSHTQNTQQNNQTTQQNNQKIKPKIETVPEFRNDPDRFDFDPSKTPKYSMRNLKPKEPKMSEKSNYSSKKFRAKKQKNTELYRIPTSPERAPIVKESKRQNTPEEKQVRIPKKYILTTQKNKFFSQRQETPQPKKRFNPLGVYERQTARHRKRASTPVPHKFGIYFDYDFPYNVIYDVDIIRDQTKNGNQKYSIILKRKEIEDHAMNPEKNCFVPDNYEKPETKYIIKEEEIEELDLDDIISRIRDVEILREYRESKRKKKAKSVKKSLFSSLIPLSLQRGRIPAFSNAFKSPFATRRFNEVVDIKSPQEKGVLVLRGNRLQTSLPRL</sequence>
<dbReference type="VEuPathDB" id="TrichDB:TVAGG3_0202280"/>
<dbReference type="Proteomes" id="UP000001542">
    <property type="component" value="Unassembled WGS sequence"/>
</dbReference>
<dbReference type="KEGG" id="tva:4773173"/>
<reference evidence="4" key="1">
    <citation type="submission" date="2006-10" db="EMBL/GenBank/DDBJ databases">
        <authorList>
            <person name="Amadeo P."/>
            <person name="Zhao Q."/>
            <person name="Wortman J."/>
            <person name="Fraser-Liggett C."/>
            <person name="Carlton J."/>
        </authorList>
    </citation>
    <scope>NUCLEOTIDE SEQUENCE</scope>
    <source>
        <strain evidence="4">G3</strain>
    </source>
</reference>
<feature type="region of interest" description="Disordered" evidence="3">
    <location>
        <begin position="674"/>
        <end position="904"/>
    </location>
</feature>
<keyword evidence="1" id="KW-0853">WD repeat</keyword>
<feature type="compositionally biased region" description="Basic and acidic residues" evidence="3">
    <location>
        <begin position="767"/>
        <end position="782"/>
    </location>
</feature>
<evidence type="ECO:0000256" key="1">
    <source>
        <dbReference type="PROSITE-ProRule" id="PRU00221"/>
    </source>
</evidence>
<gene>
    <name evidence="4" type="ORF">TVAG_201640</name>
</gene>